<keyword evidence="1" id="KW-0812">Transmembrane</keyword>
<feature type="domain" description="Sulfatase N-terminal" evidence="2">
    <location>
        <begin position="363"/>
        <end position="655"/>
    </location>
</feature>
<dbReference type="KEGG" id="bbae:FRD01_06385"/>
<dbReference type="EMBL" id="CP042467">
    <property type="protein sequence ID" value="QED26874.1"/>
    <property type="molecule type" value="Genomic_DNA"/>
</dbReference>
<keyword evidence="4" id="KW-1185">Reference proteome</keyword>
<dbReference type="AlphaFoldDB" id="A0A5B8XMJ0"/>
<dbReference type="PANTHER" id="PTHR43751">
    <property type="entry name" value="SULFATASE"/>
    <property type="match status" value="1"/>
</dbReference>
<dbReference type="PANTHER" id="PTHR43751:SF3">
    <property type="entry name" value="SULFATASE N-TERMINAL DOMAIN-CONTAINING PROTEIN"/>
    <property type="match status" value="1"/>
</dbReference>
<dbReference type="SUPFAM" id="SSF53649">
    <property type="entry name" value="Alkaline phosphatase-like"/>
    <property type="match status" value="1"/>
</dbReference>
<dbReference type="RefSeq" id="WP_146958559.1">
    <property type="nucleotide sequence ID" value="NZ_CP042467.1"/>
</dbReference>
<keyword evidence="1" id="KW-1133">Transmembrane helix</keyword>
<feature type="transmembrane region" description="Helical" evidence="1">
    <location>
        <begin position="260"/>
        <end position="277"/>
    </location>
</feature>
<keyword evidence="1" id="KW-0472">Membrane</keyword>
<dbReference type="InterPro" id="IPR000917">
    <property type="entry name" value="Sulfatase_N"/>
</dbReference>
<proteinExistence type="predicted"/>
<feature type="transmembrane region" description="Helical" evidence="1">
    <location>
        <begin position="166"/>
        <end position="189"/>
    </location>
</feature>
<dbReference type="GO" id="GO:0016787">
    <property type="term" value="F:hydrolase activity"/>
    <property type="evidence" value="ECO:0007669"/>
    <property type="project" value="UniProtKB-KW"/>
</dbReference>
<dbReference type="OrthoDB" id="5500422at2"/>
<evidence type="ECO:0000259" key="2">
    <source>
        <dbReference type="Pfam" id="PF00884"/>
    </source>
</evidence>
<dbReference type="Pfam" id="PF00884">
    <property type="entry name" value="Sulfatase"/>
    <property type="match status" value="1"/>
</dbReference>
<protein>
    <submittedName>
        <fullName evidence="3">Sulfatase-like hydrolase/transferase</fullName>
    </submittedName>
</protein>
<dbReference type="GO" id="GO:0016740">
    <property type="term" value="F:transferase activity"/>
    <property type="evidence" value="ECO:0007669"/>
    <property type="project" value="UniProtKB-KW"/>
</dbReference>
<evidence type="ECO:0000313" key="4">
    <source>
        <dbReference type="Proteomes" id="UP000321595"/>
    </source>
</evidence>
<evidence type="ECO:0000256" key="1">
    <source>
        <dbReference type="SAM" id="Phobius"/>
    </source>
</evidence>
<sequence length="754" mass="83699">MALISSRQILRLLSAVLLQALLGSFVYRFGEGLTTEAILPTIASVTYILPLLVAVILITRGLEKLRGWVESVYITSAAIALHSTVIAYGFGTLLGLTGHELLIAAGLVGLFATGICHRYIRPRLALYPKLGWLLPISMFLAVPALDVAMTYELLLARTPRILDPNALLFFALSGLVLLASISMTPWFASGRLLPRFATVGVGFALVGIWVAMAVWNRLYLVPRLYPEVHGVIAFFEFFIVLGALSWLVPDNDTTPGKKHVAAVALACLIPIGALAGPTHSLAPQHIDYTAHFFSKPFLWVLDDSDNALSTRLGGFDCEPSNQGIHPLAKELRGNGIDENCSGSDLEAPTEKAPQLQEDEGDLTILITIDMLRPDYMSVYGHPQETTPHLEKLATDFVRFDRAYSAGGITTLALPSVTRGRIPMSLDFEHVYRTVDLRYVFPDELKANDRYNRVFMSPRSDTHPTIASVFEDAGRETYAILDDGIGSIFRKGFGFEKGFQTVYYPNQPDGPGPEKWTSREVTDAALKVVDRAKTGAFIWIHYYDPHAAKPPCRRFEITKGLGCYEDAIADIDSYIGDIVARLMATGRWDNSTMIITSDHGEALGEHRLYHHGLDSYEEFVRIPLLLKSPSSRQMPRQNTTPVSLIDASFTALASAGLTPPPEFQGEDLHLVEKVERRWPVISQQLIMEVDGTPVRQQSLLVEGDSRFMWDRVSGRTWHFDISQDPAQTGPMAPRDFRESKRKELESILEAMEARE</sequence>
<feature type="transmembrane region" description="Helical" evidence="1">
    <location>
        <begin position="196"/>
        <end position="216"/>
    </location>
</feature>
<accession>A0A5B8XMJ0</accession>
<dbReference type="InterPro" id="IPR052701">
    <property type="entry name" value="GAG_Ulvan_Degrading_Sulfatases"/>
</dbReference>
<feature type="transmembrane region" description="Helical" evidence="1">
    <location>
        <begin position="102"/>
        <end position="120"/>
    </location>
</feature>
<organism evidence="3 4">
    <name type="scientific">Microvenator marinus</name>
    <dbReference type="NCBI Taxonomy" id="2600177"/>
    <lineage>
        <taxon>Bacteria</taxon>
        <taxon>Deltaproteobacteria</taxon>
        <taxon>Bradymonadales</taxon>
        <taxon>Microvenatoraceae</taxon>
        <taxon>Microvenator</taxon>
    </lineage>
</organism>
<name>A0A5B8XMJ0_9DELT</name>
<feature type="transmembrane region" description="Helical" evidence="1">
    <location>
        <begin position="132"/>
        <end position="154"/>
    </location>
</feature>
<keyword evidence="3" id="KW-0808">Transferase</keyword>
<dbReference type="InterPro" id="IPR017850">
    <property type="entry name" value="Alkaline_phosphatase_core_sf"/>
</dbReference>
<dbReference type="CDD" id="cd16148">
    <property type="entry name" value="sulfatase_like"/>
    <property type="match status" value="1"/>
</dbReference>
<feature type="transmembrane region" description="Helical" evidence="1">
    <location>
        <begin position="38"/>
        <end position="59"/>
    </location>
</feature>
<evidence type="ECO:0000313" key="3">
    <source>
        <dbReference type="EMBL" id="QED26874.1"/>
    </source>
</evidence>
<feature type="transmembrane region" description="Helical" evidence="1">
    <location>
        <begin position="71"/>
        <end position="90"/>
    </location>
</feature>
<gene>
    <name evidence="3" type="ORF">FRD01_06385</name>
</gene>
<reference evidence="3 4" key="1">
    <citation type="submission" date="2019-08" db="EMBL/GenBank/DDBJ databases">
        <authorList>
            <person name="Liang Q."/>
        </authorList>
    </citation>
    <scope>NUCLEOTIDE SEQUENCE [LARGE SCALE GENOMIC DNA]</scope>
    <source>
        <strain evidence="3 4">V1718</strain>
    </source>
</reference>
<keyword evidence="3" id="KW-0378">Hydrolase</keyword>
<dbReference type="Proteomes" id="UP000321595">
    <property type="component" value="Chromosome"/>
</dbReference>
<feature type="transmembrane region" description="Helical" evidence="1">
    <location>
        <begin position="228"/>
        <end position="248"/>
    </location>
</feature>
<dbReference type="Gene3D" id="3.40.720.10">
    <property type="entry name" value="Alkaline Phosphatase, subunit A"/>
    <property type="match status" value="1"/>
</dbReference>